<evidence type="ECO:0000313" key="1">
    <source>
        <dbReference type="EMBL" id="CAA9891612.1"/>
    </source>
</evidence>
<dbReference type="AlphaFoldDB" id="A0A8S0X243"/>
<name>A0A8S0X243_9GAMM</name>
<organism evidence="1 2">
    <name type="scientific">Candidatus Methylobacter favarea</name>
    <dbReference type="NCBI Taxonomy" id="2707345"/>
    <lineage>
        <taxon>Bacteria</taxon>
        <taxon>Pseudomonadati</taxon>
        <taxon>Pseudomonadota</taxon>
        <taxon>Gammaproteobacteria</taxon>
        <taxon>Methylococcales</taxon>
        <taxon>Methylococcaceae</taxon>
        <taxon>Methylobacter</taxon>
    </lineage>
</organism>
<reference evidence="1 2" key="1">
    <citation type="submission" date="2020-02" db="EMBL/GenBank/DDBJ databases">
        <authorList>
            <person name="Hogendoorn C."/>
        </authorList>
    </citation>
    <scope>NUCLEOTIDE SEQUENCE [LARGE SCALE GENOMIC DNA]</scope>
    <source>
        <strain evidence="1">METHB21</strain>
    </source>
</reference>
<protein>
    <submittedName>
        <fullName evidence="1">Uncharacterized protein</fullName>
    </submittedName>
</protein>
<sequence>MDNINLKILLVSYLLFNKISKSFYADYQGLITKKINFITLLFSKAGYLLLRSIFTIFKLHADFF</sequence>
<proteinExistence type="predicted"/>
<dbReference type="EMBL" id="CADCXN010000076">
    <property type="protein sequence ID" value="CAA9891612.1"/>
    <property type="molecule type" value="Genomic_DNA"/>
</dbReference>
<comment type="caution">
    <text evidence="1">The sequence shown here is derived from an EMBL/GenBank/DDBJ whole genome shotgun (WGS) entry which is preliminary data.</text>
</comment>
<dbReference type="Proteomes" id="UP000494216">
    <property type="component" value="Unassembled WGS sequence"/>
</dbReference>
<accession>A0A8S0X243</accession>
<keyword evidence="2" id="KW-1185">Reference proteome</keyword>
<evidence type="ECO:0000313" key="2">
    <source>
        <dbReference type="Proteomes" id="UP000494216"/>
    </source>
</evidence>
<gene>
    <name evidence="1" type="ORF">METHB2_460005</name>
</gene>